<protein>
    <submittedName>
        <fullName evidence="3">Uncharacterized protein</fullName>
    </submittedName>
</protein>
<evidence type="ECO:0000313" key="4">
    <source>
        <dbReference type="Proteomes" id="UP000216107"/>
    </source>
</evidence>
<dbReference type="Proteomes" id="UP000216107">
    <property type="component" value="Unassembled WGS sequence"/>
</dbReference>
<dbReference type="EMBL" id="NMRN01000026">
    <property type="protein sequence ID" value="PAS92935.1"/>
    <property type="molecule type" value="Genomic_DNA"/>
</dbReference>
<sequence length="391" mass="41700">MRTLTRMFAVGLMGISMGAANAAPTPDKDTWLGLPVEYASQGYAFKGGAVVELNKVKIQTATPIEVSRAWVSPDWADWITEFRTSRVRVEAGEIVARPSSLARLGSVDGPSTRIVTRMSFTGLKLLFGTKTLALPAGEMQFSDNGTLNLIRVSMESGVSLEFSPRSEGGLGVLVQTARFSWPVLPAFRFDSIAAQGEITDDRLELDRIGANGDGGAFSGALRMIPDDQFRLEGELKMESLRARDVLKRLYTRPPVTGVLGGEFRLTANGDSLEALARALAVDGNYTLKAGSIDRFGLLEGMRRSTPGVVGGGLVRVDLLSGKFKGASNAPAQLDFQNLQAGALRGAANVVIAPDSTLKGRVRGSMMFPGGESSARNFELSGKVDAPTLIAR</sequence>
<evidence type="ECO:0000313" key="5">
    <source>
        <dbReference type="Proteomes" id="UP000623509"/>
    </source>
</evidence>
<organism evidence="3 4">
    <name type="scientific">Candidatus Dactylopiibacterium carminicum</name>
    <dbReference type="NCBI Taxonomy" id="857335"/>
    <lineage>
        <taxon>Bacteria</taxon>
        <taxon>Pseudomonadati</taxon>
        <taxon>Pseudomonadota</taxon>
        <taxon>Betaproteobacteria</taxon>
        <taxon>Rhodocyclales</taxon>
        <taxon>Rhodocyclaceae</taxon>
        <taxon>Candidatus Dactylopiibacterium</taxon>
    </lineage>
</organism>
<reference evidence="3 4" key="2">
    <citation type="submission" date="2017-07" db="EMBL/GenBank/DDBJ databases">
        <title>Candidatus Dactylopiibacterium carminicum, a nitrogen-fixing symbiont of the cochineal insect Dactylopius coccus and Dactylopius opuntiae (Hemiptera: Coccoidea: Dactylopiidae).</title>
        <authorList>
            <person name="Vera A."/>
        </authorList>
    </citation>
    <scope>NUCLEOTIDE SEQUENCE [LARGE SCALE GENOMIC DNA]</scope>
    <source>
        <strain evidence="3 4">NFDCM</strain>
    </source>
</reference>
<dbReference type="EMBL" id="MDUX01000031">
    <property type="protein sequence ID" value="KAF7598999.1"/>
    <property type="molecule type" value="Genomic_DNA"/>
</dbReference>
<accession>A0A272ES55</accession>
<feature type="chain" id="PRO_5013306893" evidence="1">
    <location>
        <begin position="23"/>
        <end position="391"/>
    </location>
</feature>
<evidence type="ECO:0000256" key="1">
    <source>
        <dbReference type="SAM" id="SignalP"/>
    </source>
</evidence>
<dbReference type="AlphaFoldDB" id="A0A272ES55"/>
<evidence type="ECO:0000313" key="3">
    <source>
        <dbReference type="EMBL" id="PAS92935.1"/>
    </source>
</evidence>
<feature type="signal peptide" evidence="1">
    <location>
        <begin position="1"/>
        <end position="22"/>
    </location>
</feature>
<dbReference type="Proteomes" id="UP000623509">
    <property type="component" value="Unassembled WGS sequence"/>
</dbReference>
<keyword evidence="5" id="KW-1185">Reference proteome</keyword>
<name>A0A272ES55_9RHOO</name>
<evidence type="ECO:0000313" key="2">
    <source>
        <dbReference type="EMBL" id="KAF7598999.1"/>
    </source>
</evidence>
<comment type="caution">
    <text evidence="3">The sequence shown here is derived from an EMBL/GenBank/DDBJ whole genome shotgun (WGS) entry which is preliminary data.</text>
</comment>
<proteinExistence type="predicted"/>
<dbReference type="OrthoDB" id="9179565at2"/>
<dbReference type="RefSeq" id="WP_095524806.1">
    <property type="nucleotide sequence ID" value="NZ_MDUX01000031.1"/>
</dbReference>
<keyword evidence="1" id="KW-0732">Signal</keyword>
<reference evidence="2 5" key="1">
    <citation type="submission" date="2016-08" db="EMBL/GenBank/DDBJ databases">
        <title>Candidatus Dactylopiibacterium carminicum genome sequence.</title>
        <authorList>
            <person name="Ramirez-Puebla S.T."/>
            <person name="Ormeno-Orrillo E."/>
            <person name="Vera-Ponce De Leon A."/>
            <person name="Luis L."/>
            <person name="Sanchez-Flores A."/>
            <person name="Monica R."/>
            <person name="Martinez-Romero E."/>
        </authorList>
    </citation>
    <scope>NUCLEOTIDE SEQUENCE [LARGE SCALE GENOMIC DNA]</scope>
    <source>
        <strain evidence="2">END1</strain>
    </source>
</reference>
<gene>
    <name evidence="2" type="ORF">BGI27_10350</name>
    <name evidence="3" type="ORF">CGU29_09500</name>
</gene>